<dbReference type="InterPro" id="IPR003362">
    <property type="entry name" value="Bact_transf"/>
</dbReference>
<feature type="transmembrane region" description="Helical" evidence="1">
    <location>
        <begin position="38"/>
        <end position="57"/>
    </location>
</feature>
<evidence type="ECO:0000256" key="1">
    <source>
        <dbReference type="SAM" id="Phobius"/>
    </source>
</evidence>
<keyword evidence="1" id="KW-0472">Membrane</keyword>
<comment type="caution">
    <text evidence="3">The sequence shown here is derived from an EMBL/GenBank/DDBJ whole genome shotgun (WGS) entry which is preliminary data.</text>
</comment>
<protein>
    <submittedName>
        <fullName evidence="3">Undecaprenyl-phosphate glucose phosphotransferase</fullName>
    </submittedName>
</protein>
<sequence length="311" mass="35175">RLRGLWQRSTTIAFGNALGVVGFMALLFVFRLQNFSRGVMLLLYGFSTGFLIFKRMIKRWYDRARNRKGEDLRHILLVGGGDMAAKYLLALEHNPYYGFHVDGYLAPYANPDLDVRYLGGYDKMEVTLDEPGIDEVVVALDAAEMHMLTRAFAACDKHGTRITMVPFYNDYLPARPTIDVLGDCKLINIRQTPFDNILNAFIKRAMDVVGSLVLIVLTSPIMLGVAIGVKLSSPGPIIFKQERVGLNKRPFMMYKFRSMRVNAAEDSAWSTNSDPRKTRFGSIIRKFSLDELPQFFNVLKGDMSLVGPRPE</sequence>
<gene>
    <name evidence="3" type="ORF">OBE_14759</name>
</gene>
<dbReference type="Pfam" id="PF13727">
    <property type="entry name" value="CoA_binding_3"/>
    <property type="match status" value="1"/>
</dbReference>
<feature type="transmembrane region" description="Helical" evidence="1">
    <location>
        <begin position="12"/>
        <end position="32"/>
    </location>
</feature>
<dbReference type="AlphaFoldDB" id="K1RKS5"/>
<dbReference type="PANTHER" id="PTHR30576">
    <property type="entry name" value="COLANIC BIOSYNTHESIS UDP-GLUCOSE LIPID CARRIER TRANSFERASE"/>
    <property type="match status" value="1"/>
</dbReference>
<dbReference type="EMBL" id="AJWZ01010177">
    <property type="protein sequence ID" value="EKC49217.1"/>
    <property type="molecule type" value="Genomic_DNA"/>
</dbReference>
<feature type="non-terminal residue" evidence="3">
    <location>
        <position position="1"/>
    </location>
</feature>
<dbReference type="Gene3D" id="3.40.50.720">
    <property type="entry name" value="NAD(P)-binding Rossmann-like Domain"/>
    <property type="match status" value="1"/>
</dbReference>
<evidence type="ECO:0000313" key="3">
    <source>
        <dbReference type="EMBL" id="EKC49217.1"/>
    </source>
</evidence>
<keyword evidence="3" id="KW-0808">Transferase</keyword>
<dbReference type="GO" id="GO:0016780">
    <property type="term" value="F:phosphotransferase activity, for other substituted phosphate groups"/>
    <property type="evidence" value="ECO:0007669"/>
    <property type="project" value="TreeGrafter"/>
</dbReference>
<keyword evidence="1" id="KW-1133">Transmembrane helix</keyword>
<name>K1RKS5_9ZZZZ</name>
<feature type="transmembrane region" description="Helical" evidence="1">
    <location>
        <begin position="208"/>
        <end position="229"/>
    </location>
</feature>
<accession>K1RKS5</accession>
<dbReference type="Pfam" id="PF02397">
    <property type="entry name" value="Bac_transf"/>
    <property type="match status" value="1"/>
</dbReference>
<feature type="domain" description="Bacterial sugar transferase" evidence="2">
    <location>
        <begin position="203"/>
        <end position="311"/>
    </location>
</feature>
<dbReference type="PANTHER" id="PTHR30576:SF0">
    <property type="entry name" value="UNDECAPRENYL-PHOSPHATE N-ACETYLGALACTOSAMINYL 1-PHOSPHATE TRANSFERASE-RELATED"/>
    <property type="match status" value="1"/>
</dbReference>
<organism evidence="3">
    <name type="scientific">human gut metagenome</name>
    <dbReference type="NCBI Taxonomy" id="408170"/>
    <lineage>
        <taxon>unclassified sequences</taxon>
        <taxon>metagenomes</taxon>
        <taxon>organismal metagenomes</taxon>
    </lineage>
</organism>
<keyword evidence="1" id="KW-0812">Transmembrane</keyword>
<reference evidence="3" key="1">
    <citation type="journal article" date="2013" name="Environ. Microbiol.">
        <title>Microbiota from the distal guts of lean and obese adolescents exhibit partial functional redundancy besides clear differences in community structure.</title>
        <authorList>
            <person name="Ferrer M."/>
            <person name="Ruiz A."/>
            <person name="Lanza F."/>
            <person name="Haange S.B."/>
            <person name="Oberbach A."/>
            <person name="Till H."/>
            <person name="Bargiela R."/>
            <person name="Campoy C."/>
            <person name="Segura M.T."/>
            <person name="Richter M."/>
            <person name="von Bergen M."/>
            <person name="Seifert J."/>
            <person name="Suarez A."/>
        </authorList>
    </citation>
    <scope>NUCLEOTIDE SEQUENCE</scope>
</reference>
<proteinExistence type="predicted"/>
<evidence type="ECO:0000259" key="2">
    <source>
        <dbReference type="Pfam" id="PF02397"/>
    </source>
</evidence>
<feature type="non-terminal residue" evidence="3">
    <location>
        <position position="311"/>
    </location>
</feature>